<dbReference type="Gene3D" id="3.10.20.90">
    <property type="entry name" value="Phosphatidylinositol 3-kinase Catalytic Subunit, Chain A, domain 1"/>
    <property type="match status" value="1"/>
</dbReference>
<gene>
    <name evidence="4" type="ORF">POCULU_LOCUS6890</name>
</gene>
<dbReference type="Gene3D" id="3.90.175.10">
    <property type="entry name" value="Diphtheria Toxin, domain 1"/>
    <property type="match status" value="1"/>
</dbReference>
<keyword evidence="2" id="KW-1017">Isopeptide bond</keyword>
<dbReference type="PANTHER" id="PTHR36649:SF28">
    <property type="entry name" value="UBIQUITIN-LIKE DOMAIN-CONTAINING PROTEIN"/>
    <property type="match status" value="1"/>
</dbReference>
<organism evidence="4 5">
    <name type="scientific">Paraglomus occultum</name>
    <dbReference type="NCBI Taxonomy" id="144539"/>
    <lineage>
        <taxon>Eukaryota</taxon>
        <taxon>Fungi</taxon>
        <taxon>Fungi incertae sedis</taxon>
        <taxon>Mucoromycota</taxon>
        <taxon>Glomeromycotina</taxon>
        <taxon>Glomeromycetes</taxon>
        <taxon>Paraglomerales</taxon>
        <taxon>Paraglomeraceae</taxon>
        <taxon>Paraglomus</taxon>
    </lineage>
</organism>
<reference evidence="4" key="1">
    <citation type="submission" date="2021-06" db="EMBL/GenBank/DDBJ databases">
        <authorList>
            <person name="Kallberg Y."/>
            <person name="Tangrot J."/>
            <person name="Rosling A."/>
        </authorList>
    </citation>
    <scope>NUCLEOTIDE SEQUENCE</scope>
    <source>
        <strain evidence="4">IA702</strain>
    </source>
</reference>
<comment type="similarity">
    <text evidence="1">Belongs to the ubiquitin family.</text>
</comment>
<proteinExistence type="inferred from homology"/>
<dbReference type="PRINTS" id="PR00348">
    <property type="entry name" value="UBIQUITIN"/>
</dbReference>
<dbReference type="EMBL" id="CAJVPJ010001392">
    <property type="protein sequence ID" value="CAG8589341.1"/>
    <property type="molecule type" value="Genomic_DNA"/>
</dbReference>
<accession>A0A9N9C3E7</accession>
<evidence type="ECO:0000256" key="1">
    <source>
        <dbReference type="ARBA" id="ARBA00008430"/>
    </source>
</evidence>
<dbReference type="OrthoDB" id="428577at2759"/>
<dbReference type="Pfam" id="PF00240">
    <property type="entry name" value="ubiquitin"/>
    <property type="match status" value="1"/>
</dbReference>
<dbReference type="AlphaFoldDB" id="A0A9N9C3E7"/>
<protein>
    <submittedName>
        <fullName evidence="4">6439_t:CDS:1</fullName>
    </submittedName>
</protein>
<dbReference type="SUPFAM" id="SSF54236">
    <property type="entry name" value="Ubiquitin-like"/>
    <property type="match status" value="1"/>
</dbReference>
<evidence type="ECO:0000256" key="2">
    <source>
        <dbReference type="ARBA" id="ARBA00022499"/>
    </source>
</evidence>
<dbReference type="InterPro" id="IPR000626">
    <property type="entry name" value="Ubiquitin-like_dom"/>
</dbReference>
<dbReference type="InterPro" id="IPR029071">
    <property type="entry name" value="Ubiquitin-like_domsf"/>
</dbReference>
<evidence type="ECO:0000259" key="3">
    <source>
        <dbReference type="PROSITE" id="PS50053"/>
    </source>
</evidence>
<feature type="domain" description="Ubiquitin-like" evidence="3">
    <location>
        <begin position="89"/>
        <end position="164"/>
    </location>
</feature>
<dbReference type="InterPro" id="IPR019956">
    <property type="entry name" value="Ubiquitin_dom"/>
</dbReference>
<evidence type="ECO:0000313" key="4">
    <source>
        <dbReference type="EMBL" id="CAG8589341.1"/>
    </source>
</evidence>
<dbReference type="PROSITE" id="PS50053">
    <property type="entry name" value="UBIQUITIN_2"/>
    <property type="match status" value="1"/>
</dbReference>
<name>A0A9N9C3E7_9GLOM</name>
<dbReference type="SUPFAM" id="SSF56399">
    <property type="entry name" value="ADP-ribosylation"/>
    <property type="match status" value="1"/>
</dbReference>
<dbReference type="SMART" id="SM00213">
    <property type="entry name" value="UBQ"/>
    <property type="match status" value="1"/>
</dbReference>
<sequence>MPSLNVDLLNSALSAMIKSHEFVSEKEFREKNISYATYKQVDFNSFHQVTLVGGDVGSTIKQDVATDSQNVLKNFTQKPEKQREKGRGMQVFAKTLTGKTLTLECQTSDTIEEVKKLIQDKEGIPPDQQRLIFAGKKLEESRTLADYNIQKESTIHLVLRMRGGECVQYRRPCGWQRFALKVSGKYDNGDNTWLGTDDTAWPVSYHGTAKHNSKLISEEGYLLSKGKRFAYGRGIYSTPDVSVAELYATEFEFERKRYVIIIQNRVNPKNLIKINAITTGVGEYWISEKERDVRPYGICIKKK</sequence>
<dbReference type="Proteomes" id="UP000789572">
    <property type="component" value="Unassembled WGS sequence"/>
</dbReference>
<dbReference type="FunFam" id="3.10.20.90:FF:000009">
    <property type="entry name" value="Ubiquitin-60S ribosomal protein"/>
    <property type="match status" value="1"/>
</dbReference>
<comment type="caution">
    <text evidence="4">The sequence shown here is derived from an EMBL/GenBank/DDBJ whole genome shotgun (WGS) entry which is preliminary data.</text>
</comment>
<keyword evidence="5" id="KW-1185">Reference proteome</keyword>
<dbReference type="InterPro" id="IPR019954">
    <property type="entry name" value="Ubiquitin_CS"/>
</dbReference>
<dbReference type="PROSITE" id="PS00299">
    <property type="entry name" value="UBIQUITIN_1"/>
    <property type="match status" value="1"/>
</dbReference>
<evidence type="ECO:0000313" key="5">
    <source>
        <dbReference type="Proteomes" id="UP000789572"/>
    </source>
</evidence>
<dbReference type="PANTHER" id="PTHR36649">
    <property type="entry name" value="UBIQUITIN-LIKE DOMAIN-CONTAINING PROTEIN"/>
    <property type="match status" value="1"/>
</dbReference>